<dbReference type="PROSITE" id="PS50902">
    <property type="entry name" value="FLAVODOXIN_LIKE"/>
    <property type="match status" value="1"/>
</dbReference>
<dbReference type="FunFam" id="3.40.50.80:FF:000032">
    <property type="entry name" value="NADPH-dependent diflavin oxidoreductase 1"/>
    <property type="match status" value="1"/>
</dbReference>
<accession>A0A6J0NP17</accession>
<keyword evidence="9 10" id="KW-0560">Oxidoreductase</keyword>
<dbReference type="Pfam" id="PF00175">
    <property type="entry name" value="NAD_binding_1"/>
    <property type="match status" value="1"/>
</dbReference>
<dbReference type="InterPro" id="IPR008254">
    <property type="entry name" value="Flavodoxin/NO_synth"/>
</dbReference>
<evidence type="ECO:0000256" key="7">
    <source>
        <dbReference type="ARBA" id="ARBA00022827"/>
    </source>
</evidence>
<evidence type="ECO:0000256" key="1">
    <source>
        <dbReference type="ARBA" id="ARBA00001917"/>
    </source>
</evidence>
<reference evidence="13" key="1">
    <citation type="journal article" date="2019" name="Database">
        <title>The radish genome database (RadishGD): an integrated information resource for radish genomics.</title>
        <authorList>
            <person name="Yu H.J."/>
            <person name="Baek S."/>
            <person name="Lee Y.J."/>
            <person name="Cho A."/>
            <person name="Mun J.H."/>
        </authorList>
    </citation>
    <scope>NUCLEOTIDE SEQUENCE [LARGE SCALE GENOMIC DNA]</scope>
    <source>
        <strain evidence="13">cv. WK10039</strain>
    </source>
</reference>
<comment type="function">
    <text evidence="10">NADPH-dependent reductase which is a central component of the cytosolic iron-sulfur (Fe-S) protein assembly (CIA) machinery. Transfers electrons from NADPH via its FAD and FMN prosthetic groups to the [2Fe-2S] cluster of the anamorsin/DRE2 homolog, another key component of the CIA machinery. In turn, this reduced cluster provides electrons for assembly of cytosolic iron-sulfur cluster proteins.</text>
</comment>
<dbReference type="EC" id="1.18.1.-" evidence="10"/>
<evidence type="ECO:0000259" key="11">
    <source>
        <dbReference type="PROSITE" id="PS50902"/>
    </source>
</evidence>
<dbReference type="InterPro" id="IPR039261">
    <property type="entry name" value="FNR_nucleotide-bd"/>
</dbReference>
<feature type="binding site" evidence="10">
    <location>
        <begin position="62"/>
        <end position="65"/>
    </location>
    <ligand>
        <name>FMN</name>
        <dbReference type="ChEBI" id="CHEBI:58210"/>
    </ligand>
</feature>
<evidence type="ECO:0000256" key="8">
    <source>
        <dbReference type="ARBA" id="ARBA00022857"/>
    </source>
</evidence>
<comment type="cofactor">
    <cofactor evidence="1 10">
        <name>FMN</name>
        <dbReference type="ChEBI" id="CHEBI:58210"/>
    </cofactor>
</comment>
<dbReference type="InterPro" id="IPR001094">
    <property type="entry name" value="Flavdoxin-like"/>
</dbReference>
<feature type="binding site" evidence="10">
    <location>
        <begin position="15"/>
        <end position="20"/>
    </location>
    <ligand>
        <name>FMN</name>
        <dbReference type="ChEBI" id="CHEBI:58210"/>
    </ligand>
</feature>
<dbReference type="GO" id="GO:0016651">
    <property type="term" value="F:oxidoreductase activity, acting on NAD(P)H"/>
    <property type="evidence" value="ECO:0007669"/>
    <property type="project" value="UniProtKB-UniRule"/>
</dbReference>
<dbReference type="InterPro" id="IPR028879">
    <property type="entry name" value="NDOR1"/>
</dbReference>
<dbReference type="InterPro" id="IPR001433">
    <property type="entry name" value="OxRdtase_FAD/NAD-bd"/>
</dbReference>
<dbReference type="InterPro" id="IPR023173">
    <property type="entry name" value="NADPH_Cyt_P450_Rdtase_alpha"/>
</dbReference>
<evidence type="ECO:0000259" key="12">
    <source>
        <dbReference type="PROSITE" id="PS51384"/>
    </source>
</evidence>
<dbReference type="Proteomes" id="UP000504610">
    <property type="component" value="Chromosome 5"/>
</dbReference>
<dbReference type="PRINTS" id="PR00369">
    <property type="entry name" value="FLAVODOXIN"/>
</dbReference>
<dbReference type="PANTHER" id="PTHR19384:SF10">
    <property type="entry name" value="NADPH-DEPENDENT DIFLAVIN OXIDOREDUCTASE 1"/>
    <property type="match status" value="1"/>
</dbReference>
<sequence>MGEKQRRKLLVLYASQTGNALDAAERIGREAERRACPASIVSTHEFDPSSLTHEEAVVFVVSTTGQGDSPDSFKEFWRFLLQRNLGNSWLQRVRFAVFGLGDSGYQKYNFVAKKLHKRLLHLGATSIIEKGLGDDQHPSGYEATLDPWMLSLWSMLYQIDPKYFPKGPDVVIPQDELVDQPKYMISYHKQETLEPELMAESDIIERARGMSPGKLSKDKTKPDCFLKMTKNEVLTKAGSTKDVRHLEFQFVSSSINYEVGDVVELLPSQDSLAIDAFIKRCDLDPESFITVYPREAANNGSCGEVITHVPIKLKTFVELTMDVTSASPRRYFFEVMSFYATDEQKKILQSFASPEGRDDLYNYNQKGRKSVLEVLVDFPSVQMPFEWLVQLVPSLKPRAFSISSSPLAHPSQVHLTVSVVSWIIPYKTPLTRKGLCSTWLASLTPEQGVNIPVWFHKGSLPAPPQSLPLILVGPGTGCAPFRGFIAERAVQSVTSPIAPVMFFFGCRNKEGDFLYRDFWESHAREGGMLSEVKGGGFYTAFSRDQPKKVYVQHKIREMRKKVWDLLCDGAAVYVVGSSTKMPCDVMSALEEIVMEETGGSKEMASRWLKALEKAGRYNVEAWS</sequence>
<feature type="binding site" evidence="10">
    <location>
        <position position="135"/>
    </location>
    <ligand>
        <name>FMN</name>
        <dbReference type="ChEBI" id="CHEBI:58210"/>
    </ligand>
</feature>
<dbReference type="PRINTS" id="PR00371">
    <property type="entry name" value="FPNCR"/>
</dbReference>
<dbReference type="InterPro" id="IPR017938">
    <property type="entry name" value="Riboflavin_synthase-like_b-brl"/>
</dbReference>
<feature type="domain" description="FAD-binding FR-type" evidence="12">
    <location>
        <begin position="221"/>
        <end position="468"/>
    </location>
</feature>
<dbReference type="GO" id="GO:0005634">
    <property type="term" value="C:nucleus"/>
    <property type="evidence" value="ECO:0007669"/>
    <property type="project" value="UniProtKB-ARBA"/>
</dbReference>
<keyword evidence="6 10" id="KW-0288">FMN</keyword>
<dbReference type="InterPro" id="IPR001709">
    <property type="entry name" value="Flavoprot_Pyr_Nucl_cyt_Rdtase"/>
</dbReference>
<comment type="caution">
    <text evidence="10">Lacks conserved residue(s) required for the propagation of feature annotation.</text>
</comment>
<evidence type="ECO:0000313" key="13">
    <source>
        <dbReference type="Proteomes" id="UP000504610"/>
    </source>
</evidence>
<evidence type="ECO:0000256" key="4">
    <source>
        <dbReference type="ARBA" id="ARBA00022490"/>
    </source>
</evidence>
<keyword evidence="5 10" id="KW-0285">Flavoprotein</keyword>
<feature type="binding site" evidence="10">
    <location>
        <begin position="398"/>
        <end position="401"/>
    </location>
    <ligand>
        <name>FAD</name>
        <dbReference type="ChEBI" id="CHEBI:57692"/>
    </ligand>
</feature>
<feature type="binding site" evidence="10">
    <location>
        <position position="584"/>
    </location>
    <ligand>
        <name>NADP(+)</name>
        <dbReference type="ChEBI" id="CHEBI:58349"/>
    </ligand>
</feature>
<dbReference type="GO" id="GO:0010181">
    <property type="term" value="F:FMN binding"/>
    <property type="evidence" value="ECO:0007669"/>
    <property type="project" value="UniProtKB-UniRule"/>
</dbReference>
<feature type="binding site" evidence="10">
    <location>
        <position position="476"/>
    </location>
    <ligand>
        <name>NADP(+)</name>
        <dbReference type="ChEBI" id="CHEBI:58349"/>
    </ligand>
</feature>
<dbReference type="Gene3D" id="3.40.50.80">
    <property type="entry name" value="Nucleotide-binding domain of ferredoxin-NADP reductase (FNR) module"/>
    <property type="match status" value="1"/>
</dbReference>
<dbReference type="PANTHER" id="PTHR19384">
    <property type="entry name" value="NITRIC OXIDE SYNTHASE-RELATED"/>
    <property type="match status" value="1"/>
</dbReference>
<comment type="cofactor">
    <cofactor evidence="2 10">
        <name>FAD</name>
        <dbReference type="ChEBI" id="CHEBI:57692"/>
    </cofactor>
</comment>
<dbReference type="OrthoDB" id="1856718at2759"/>
<dbReference type="FunFam" id="3.40.50.360:FF:000015">
    <property type="entry name" value="NADPH-dependent diflavin oxidoreductase 1"/>
    <property type="match status" value="1"/>
</dbReference>
<evidence type="ECO:0000256" key="10">
    <source>
        <dbReference type="HAMAP-Rule" id="MF_03178"/>
    </source>
</evidence>
<dbReference type="InterPro" id="IPR003097">
    <property type="entry name" value="CysJ-like_FAD-binding"/>
</dbReference>
<feature type="binding site" evidence="10">
    <location>
        <begin position="434"/>
        <end position="437"/>
    </location>
    <ligand>
        <name>FAD</name>
        <dbReference type="ChEBI" id="CHEBI:57692"/>
    </ligand>
</feature>
<dbReference type="GeneID" id="108857008"/>
<dbReference type="SUPFAM" id="SSF52218">
    <property type="entry name" value="Flavoproteins"/>
    <property type="match status" value="1"/>
</dbReference>
<protein>
    <recommendedName>
        <fullName evidence="10">NADPH-dependent diflavin oxidoreductase 1</fullName>
        <ecNumber evidence="10">1.18.1.-</ecNumber>
    </recommendedName>
    <alternativeName>
        <fullName evidence="10">NADPH-dependent FMN and FAD-containing oxidoreductase</fullName>
    </alternativeName>
</protein>
<dbReference type="PROSITE" id="PS51384">
    <property type="entry name" value="FAD_FR"/>
    <property type="match status" value="1"/>
</dbReference>
<dbReference type="GO" id="GO:0050661">
    <property type="term" value="F:NADP binding"/>
    <property type="evidence" value="ECO:0007669"/>
    <property type="project" value="UniProtKB-UniRule"/>
</dbReference>
<dbReference type="Gene3D" id="1.20.990.10">
    <property type="entry name" value="NADPH-cytochrome p450 Reductase, Chain A, domain 3"/>
    <property type="match status" value="1"/>
</dbReference>
<feature type="binding site" evidence="10">
    <location>
        <position position="368"/>
    </location>
    <ligand>
        <name>FAD</name>
        <dbReference type="ChEBI" id="CHEBI:57692"/>
    </ligand>
</feature>
<gene>
    <name evidence="14" type="primary">LOC108857008</name>
</gene>
<feature type="binding site" evidence="10">
    <location>
        <position position="622"/>
    </location>
    <ligand>
        <name>FAD</name>
        <dbReference type="ChEBI" id="CHEBI:57692"/>
    </ligand>
</feature>
<feature type="domain" description="Flavodoxin-like" evidence="11">
    <location>
        <begin position="9"/>
        <end position="153"/>
    </location>
</feature>
<evidence type="ECO:0000256" key="9">
    <source>
        <dbReference type="ARBA" id="ARBA00023002"/>
    </source>
</evidence>
<dbReference type="InterPro" id="IPR029039">
    <property type="entry name" value="Flavoprotein-like_sf"/>
</dbReference>
<keyword evidence="8 10" id="KW-0521">NADP</keyword>
<keyword evidence="4 10" id="KW-0963">Cytoplasm</keyword>
<dbReference type="Gene3D" id="3.40.50.360">
    <property type="match status" value="1"/>
</dbReference>
<comment type="similarity">
    <text evidence="10">In the C-terminal section; belongs to the flavoprotein pyridine nucleotide cytochrome reductase family.</text>
</comment>
<comment type="similarity">
    <text evidence="10">Belongs to the NADPH-dependent diflavin oxidoreductase NDOR1 family.</text>
</comment>
<keyword evidence="7 10" id="KW-0274">FAD</keyword>
<dbReference type="KEGG" id="rsz:108857008"/>
<proteinExistence type="inferred from homology"/>
<dbReference type="FunFam" id="1.20.990.10:FF:000015">
    <property type="entry name" value="NADPH-dependent diflavin oxidoreductase 1"/>
    <property type="match status" value="1"/>
</dbReference>
<dbReference type="GO" id="GO:0160246">
    <property type="term" value="F:NADPH-iron-sulfur [2Fe-2S] protein oxidoreductase activity"/>
    <property type="evidence" value="ECO:0007669"/>
    <property type="project" value="InterPro"/>
</dbReference>
<reference evidence="14" key="2">
    <citation type="submission" date="2025-08" db="UniProtKB">
        <authorList>
            <consortium name="RefSeq"/>
        </authorList>
    </citation>
    <scope>IDENTIFICATION</scope>
    <source>
        <tissue evidence="14">Leaf</tissue>
    </source>
</reference>
<dbReference type="Pfam" id="PF00258">
    <property type="entry name" value="Flavodoxin_1"/>
    <property type="match status" value="1"/>
</dbReference>
<dbReference type="GO" id="GO:0050660">
    <property type="term" value="F:flavin adenine dinucleotide binding"/>
    <property type="evidence" value="ECO:0007669"/>
    <property type="project" value="UniProtKB-UniRule"/>
</dbReference>
<evidence type="ECO:0000256" key="5">
    <source>
        <dbReference type="ARBA" id="ARBA00022630"/>
    </source>
</evidence>
<dbReference type="Pfam" id="PF00667">
    <property type="entry name" value="FAD_binding_1"/>
    <property type="match status" value="1"/>
</dbReference>
<organism evidence="13 14">
    <name type="scientific">Raphanus sativus</name>
    <name type="common">Radish</name>
    <name type="synonym">Raphanus raphanistrum var. sativus</name>
    <dbReference type="NCBI Taxonomy" id="3726"/>
    <lineage>
        <taxon>Eukaryota</taxon>
        <taxon>Viridiplantae</taxon>
        <taxon>Streptophyta</taxon>
        <taxon>Embryophyta</taxon>
        <taxon>Tracheophyta</taxon>
        <taxon>Spermatophyta</taxon>
        <taxon>Magnoliopsida</taxon>
        <taxon>eudicotyledons</taxon>
        <taxon>Gunneridae</taxon>
        <taxon>Pentapetalae</taxon>
        <taxon>rosids</taxon>
        <taxon>malvids</taxon>
        <taxon>Brassicales</taxon>
        <taxon>Brassicaceae</taxon>
        <taxon>Brassiceae</taxon>
        <taxon>Raphanus</taxon>
    </lineage>
</organism>
<feature type="binding site" evidence="10">
    <location>
        <begin position="548"/>
        <end position="552"/>
    </location>
    <ligand>
        <name>NADP(+)</name>
        <dbReference type="ChEBI" id="CHEBI:58349"/>
    </ligand>
</feature>
<comment type="catalytic activity">
    <reaction evidence="10">
        <text>2 oxidized [2Fe-2S]-[protein] + NADPH = 2 reduced [2Fe-2S]-[protein] + NADP(+) + H(+)</text>
        <dbReference type="Rhea" id="RHEA:67716"/>
        <dbReference type="Rhea" id="RHEA-COMP:17327"/>
        <dbReference type="Rhea" id="RHEA-COMP:17328"/>
        <dbReference type="ChEBI" id="CHEBI:15378"/>
        <dbReference type="ChEBI" id="CHEBI:33737"/>
        <dbReference type="ChEBI" id="CHEBI:33738"/>
        <dbReference type="ChEBI" id="CHEBI:57783"/>
        <dbReference type="ChEBI" id="CHEBI:58349"/>
    </reaction>
</comment>
<name>A0A6J0NP17_RAPSA</name>
<dbReference type="InterPro" id="IPR017927">
    <property type="entry name" value="FAD-bd_FR_type"/>
</dbReference>
<dbReference type="GO" id="GO:0005829">
    <property type="term" value="C:cytosol"/>
    <property type="evidence" value="ECO:0007669"/>
    <property type="project" value="TreeGrafter"/>
</dbReference>
<evidence type="ECO:0000313" key="14">
    <source>
        <dbReference type="RefSeq" id="XP_018486424.2"/>
    </source>
</evidence>
<dbReference type="HAMAP" id="MF_03178">
    <property type="entry name" value="NDOR1"/>
    <property type="match status" value="1"/>
</dbReference>
<dbReference type="CDD" id="cd06207">
    <property type="entry name" value="CyPoR_like"/>
    <property type="match status" value="1"/>
</dbReference>
<evidence type="ECO:0000256" key="6">
    <source>
        <dbReference type="ARBA" id="ARBA00022643"/>
    </source>
</evidence>
<dbReference type="SUPFAM" id="SSF52343">
    <property type="entry name" value="Ferredoxin reductase-like, C-terminal NADP-linked domain"/>
    <property type="match status" value="1"/>
</dbReference>
<comment type="similarity">
    <text evidence="10">In the N-terminal section; belongs to the flavodoxin family.</text>
</comment>
<dbReference type="Gene3D" id="2.40.30.10">
    <property type="entry name" value="Translation factors"/>
    <property type="match status" value="1"/>
</dbReference>
<comment type="subcellular location">
    <subcellularLocation>
        <location evidence="3 10">Cytoplasm</location>
    </subcellularLocation>
</comment>
<feature type="binding site" evidence="10">
    <location>
        <begin position="542"/>
        <end position="543"/>
    </location>
    <ligand>
        <name>NADP(+)</name>
        <dbReference type="ChEBI" id="CHEBI:58349"/>
    </ligand>
</feature>
<evidence type="ECO:0000256" key="3">
    <source>
        <dbReference type="ARBA" id="ARBA00004496"/>
    </source>
</evidence>
<dbReference type="SUPFAM" id="SSF63380">
    <property type="entry name" value="Riboflavin synthase domain-like"/>
    <property type="match status" value="1"/>
</dbReference>
<dbReference type="RefSeq" id="XP_018486424.2">
    <property type="nucleotide sequence ID" value="XM_018630922.2"/>
</dbReference>
<evidence type="ECO:0000256" key="2">
    <source>
        <dbReference type="ARBA" id="ARBA00001974"/>
    </source>
</evidence>
<keyword evidence="13" id="KW-1185">Reference proteome</keyword>
<dbReference type="AlphaFoldDB" id="A0A6J0NP17"/>
<dbReference type="GO" id="GO:0016226">
    <property type="term" value="P:iron-sulfur cluster assembly"/>
    <property type="evidence" value="ECO:0007669"/>
    <property type="project" value="UniProtKB-UniRule"/>
</dbReference>